<sequence>SLKLLRHKLEQLLLHLLPLQILQPLSWQLLPLKLLVLHLLPPHVQVKKELYVFPDNVPKCLLLWEAKRMGMCNSIPVFSL</sequence>
<evidence type="ECO:0000313" key="2">
    <source>
        <dbReference type="Proteomes" id="UP000824890"/>
    </source>
</evidence>
<protein>
    <submittedName>
        <fullName evidence="1">Uncharacterized protein</fullName>
    </submittedName>
</protein>
<dbReference type="Proteomes" id="UP000824890">
    <property type="component" value="Unassembled WGS sequence"/>
</dbReference>
<accession>A0ABQ8C9S3</accession>
<gene>
    <name evidence="1" type="ORF">HID58_028281</name>
</gene>
<dbReference type="EMBL" id="JAGKQM010000008">
    <property type="protein sequence ID" value="KAH0913835.1"/>
    <property type="molecule type" value="Genomic_DNA"/>
</dbReference>
<name>A0ABQ8C9S3_BRANA</name>
<evidence type="ECO:0000313" key="1">
    <source>
        <dbReference type="EMBL" id="KAH0913835.1"/>
    </source>
</evidence>
<comment type="caution">
    <text evidence="1">The sequence shown here is derived from an EMBL/GenBank/DDBJ whole genome shotgun (WGS) entry which is preliminary data.</text>
</comment>
<proteinExistence type="predicted"/>
<reference evidence="1 2" key="1">
    <citation type="submission" date="2021-05" db="EMBL/GenBank/DDBJ databases">
        <title>Genome Assembly of Synthetic Allotetraploid Brassica napus Reveals Homoeologous Exchanges between Subgenomes.</title>
        <authorList>
            <person name="Davis J.T."/>
        </authorList>
    </citation>
    <scope>NUCLEOTIDE SEQUENCE [LARGE SCALE GENOMIC DNA]</scope>
    <source>
        <strain evidence="2">cv. Da-Ae</strain>
        <tissue evidence="1">Seedling</tissue>
    </source>
</reference>
<organism evidence="1 2">
    <name type="scientific">Brassica napus</name>
    <name type="common">Rape</name>
    <dbReference type="NCBI Taxonomy" id="3708"/>
    <lineage>
        <taxon>Eukaryota</taxon>
        <taxon>Viridiplantae</taxon>
        <taxon>Streptophyta</taxon>
        <taxon>Embryophyta</taxon>
        <taxon>Tracheophyta</taxon>
        <taxon>Spermatophyta</taxon>
        <taxon>Magnoliopsida</taxon>
        <taxon>eudicotyledons</taxon>
        <taxon>Gunneridae</taxon>
        <taxon>Pentapetalae</taxon>
        <taxon>rosids</taxon>
        <taxon>malvids</taxon>
        <taxon>Brassicales</taxon>
        <taxon>Brassicaceae</taxon>
        <taxon>Brassiceae</taxon>
        <taxon>Brassica</taxon>
    </lineage>
</organism>
<feature type="non-terminal residue" evidence="1">
    <location>
        <position position="1"/>
    </location>
</feature>
<keyword evidence="2" id="KW-1185">Reference proteome</keyword>